<evidence type="ECO:0000256" key="1">
    <source>
        <dbReference type="SAM" id="Phobius"/>
    </source>
</evidence>
<dbReference type="EMBL" id="CP018335">
    <property type="protein sequence ID" value="APM38872.1"/>
    <property type="molecule type" value="Genomic_DNA"/>
</dbReference>
<dbReference type="RefSeq" id="WP_073538516.1">
    <property type="nucleotide sequence ID" value="NZ_CP018335.1"/>
</dbReference>
<accession>A0A1L5F7D1</accession>
<feature type="transmembrane region" description="Helical" evidence="1">
    <location>
        <begin position="213"/>
        <end position="232"/>
    </location>
</feature>
<dbReference type="PANTHER" id="PTHR36844">
    <property type="entry name" value="PROTEASE PRSW"/>
    <property type="match status" value="1"/>
</dbReference>
<dbReference type="Pfam" id="PF13367">
    <property type="entry name" value="PrsW-protease"/>
    <property type="match status" value="1"/>
</dbReference>
<evidence type="ECO:0008006" key="4">
    <source>
        <dbReference type="Google" id="ProtNLM"/>
    </source>
</evidence>
<proteinExistence type="predicted"/>
<feature type="transmembrane region" description="Helical" evidence="1">
    <location>
        <begin position="109"/>
        <end position="129"/>
    </location>
</feature>
<protein>
    <recommendedName>
        <fullName evidence="4">PrsW family intramembrane metalloprotease</fullName>
    </recommendedName>
</protein>
<keyword evidence="1" id="KW-0812">Transmembrane</keyword>
<dbReference type="PANTHER" id="PTHR36844:SF1">
    <property type="entry name" value="PROTEASE PRSW"/>
    <property type="match status" value="1"/>
</dbReference>
<feature type="transmembrane region" description="Helical" evidence="1">
    <location>
        <begin position="141"/>
        <end position="161"/>
    </location>
</feature>
<evidence type="ECO:0000313" key="2">
    <source>
        <dbReference type="EMBL" id="APM38872.1"/>
    </source>
</evidence>
<feature type="transmembrane region" description="Helical" evidence="1">
    <location>
        <begin position="244"/>
        <end position="265"/>
    </location>
</feature>
<reference evidence="2 3" key="1">
    <citation type="submission" date="2016-12" db="EMBL/GenBank/DDBJ databases">
        <title>Complete genome sequence of Clostridium kluyveri JZZ isolated from the pit mud of a Chinese flavor liquor-making factory.</title>
        <authorList>
            <person name="Wang Y."/>
        </authorList>
    </citation>
    <scope>NUCLEOTIDE SEQUENCE [LARGE SCALE GENOMIC DNA]</scope>
    <source>
        <strain evidence="2 3">JZZ</strain>
    </source>
</reference>
<dbReference type="Proteomes" id="UP000184604">
    <property type="component" value="Chromosome"/>
</dbReference>
<sequence>MKKHVPINKGKKIKKRYNWYKLLIVGFVTYIIGLAVLIFTHNPNMFPAIVILGNFLIPVTYVAFFYERRYFSRVRMIDILASFFYGGFLGTFSAGIIEPIFINSLDLKSVLIVGLIEEFTKIIGVLILIRHRCNSLRIDGIILGAAAGMGFAALESSGYVFTTFLRAGGSLSLVVYTTLLRGILSPLGHGTWTAILGGTIVSQCFRGNTKINVRVIEAYITVVILHALWDGIPYIMSIFTSSNIAFLTGDVIVGMVSVLILYIMWWKGKKQLYYMNDLTS</sequence>
<dbReference type="AlphaFoldDB" id="A0A1L5F7D1"/>
<dbReference type="OrthoDB" id="153483at2"/>
<name>A0A1L5F7D1_CLOKL</name>
<organism evidence="2 3">
    <name type="scientific">Clostridium kluyveri</name>
    <dbReference type="NCBI Taxonomy" id="1534"/>
    <lineage>
        <taxon>Bacteria</taxon>
        <taxon>Bacillati</taxon>
        <taxon>Bacillota</taxon>
        <taxon>Clostridia</taxon>
        <taxon>Eubacteriales</taxon>
        <taxon>Clostridiaceae</taxon>
        <taxon>Clostridium</taxon>
    </lineage>
</organism>
<feature type="transmembrane region" description="Helical" evidence="1">
    <location>
        <begin position="45"/>
        <end position="65"/>
    </location>
</feature>
<evidence type="ECO:0000313" key="3">
    <source>
        <dbReference type="Proteomes" id="UP000184604"/>
    </source>
</evidence>
<feature type="transmembrane region" description="Helical" evidence="1">
    <location>
        <begin position="173"/>
        <end position="201"/>
    </location>
</feature>
<feature type="transmembrane region" description="Helical" evidence="1">
    <location>
        <begin position="77"/>
        <end position="97"/>
    </location>
</feature>
<feature type="transmembrane region" description="Helical" evidence="1">
    <location>
        <begin position="20"/>
        <end position="39"/>
    </location>
</feature>
<gene>
    <name evidence="2" type="ORF">BS101_08965</name>
</gene>
<dbReference type="InterPro" id="IPR026898">
    <property type="entry name" value="PrsW"/>
</dbReference>
<keyword evidence="1" id="KW-1133">Transmembrane helix</keyword>
<dbReference type="GO" id="GO:0008233">
    <property type="term" value="F:peptidase activity"/>
    <property type="evidence" value="ECO:0007669"/>
    <property type="project" value="InterPro"/>
</dbReference>
<keyword evidence="1" id="KW-0472">Membrane</keyword>